<dbReference type="Pfam" id="PF13531">
    <property type="entry name" value="SBP_bac_11"/>
    <property type="match status" value="1"/>
</dbReference>
<feature type="chain" id="PRO_5046240049" evidence="4">
    <location>
        <begin position="23"/>
        <end position="252"/>
    </location>
</feature>
<sequence length="252" mass="27436">MLKKVITTSVISMLCISLNAQANVKIYSASSLTNVMNALLAEFKTTSDTDVLPIYGGSSSLARQIERGAPADLFISANESWMQHLVKRGSVLQENVFPFTQNQLVLIAPKTSTLEPFAIEDIRGWQTNIGKGRLAIGNPQAVPAGIYARQTLQSLNVWNAVKSLTAPTSNVRMTLALVERGEAPLGIVYKTDALQSKNVQLITEFASTTHDPIRYPLAIVNTSPESLELAAFLQSEKAQEILIQFGFNSLAQ</sequence>
<dbReference type="InterPro" id="IPR050682">
    <property type="entry name" value="ModA/WtpA"/>
</dbReference>
<accession>A0ABV4M8R0</accession>
<name>A0ABV4M8R0_9VIBR</name>
<reference evidence="5 6" key="1">
    <citation type="submission" date="2024-06" db="EMBL/GenBank/DDBJ databases">
        <authorList>
            <person name="Steensen K."/>
            <person name="Seneca J."/>
            <person name="Bartlau N."/>
            <person name="Yu A.X."/>
            <person name="Polz M.F."/>
        </authorList>
    </citation>
    <scope>NUCLEOTIDE SEQUENCE [LARGE SCALE GENOMIC DNA]</scope>
    <source>
        <strain evidence="5 6">FF146</strain>
    </source>
</reference>
<keyword evidence="2" id="KW-0479">Metal-binding</keyword>
<evidence type="ECO:0000256" key="3">
    <source>
        <dbReference type="ARBA" id="ARBA00022729"/>
    </source>
</evidence>
<evidence type="ECO:0000256" key="2">
    <source>
        <dbReference type="ARBA" id="ARBA00022723"/>
    </source>
</evidence>
<proteinExistence type="inferred from homology"/>
<protein>
    <submittedName>
        <fullName evidence="5">Molybdate ABC transporter substrate-binding protein</fullName>
    </submittedName>
</protein>
<dbReference type="RefSeq" id="WP_371730677.1">
    <property type="nucleotide sequence ID" value="NZ_JBGOOT010000010.1"/>
</dbReference>
<comment type="caution">
    <text evidence="5">The sequence shown here is derived from an EMBL/GenBank/DDBJ whole genome shotgun (WGS) entry which is preliminary data.</text>
</comment>
<feature type="signal peptide" evidence="4">
    <location>
        <begin position="1"/>
        <end position="22"/>
    </location>
</feature>
<dbReference type="Proteomes" id="UP001569153">
    <property type="component" value="Unassembled WGS sequence"/>
</dbReference>
<dbReference type="NCBIfam" id="TIGR01256">
    <property type="entry name" value="modA"/>
    <property type="match status" value="1"/>
</dbReference>
<dbReference type="SUPFAM" id="SSF53850">
    <property type="entry name" value="Periplasmic binding protein-like II"/>
    <property type="match status" value="1"/>
</dbReference>
<gene>
    <name evidence="5" type="primary">modA</name>
    <name evidence="5" type="ORF">ACED38_13560</name>
</gene>
<organism evidence="5 6">
    <name type="scientific">Vibrio cortegadensis</name>
    <dbReference type="NCBI Taxonomy" id="1328770"/>
    <lineage>
        <taxon>Bacteria</taxon>
        <taxon>Pseudomonadati</taxon>
        <taxon>Pseudomonadota</taxon>
        <taxon>Gammaproteobacteria</taxon>
        <taxon>Vibrionales</taxon>
        <taxon>Vibrionaceae</taxon>
        <taxon>Vibrio</taxon>
    </lineage>
</organism>
<evidence type="ECO:0000256" key="4">
    <source>
        <dbReference type="SAM" id="SignalP"/>
    </source>
</evidence>
<keyword evidence="6" id="KW-1185">Reference proteome</keyword>
<dbReference type="Gene3D" id="3.40.190.10">
    <property type="entry name" value="Periplasmic binding protein-like II"/>
    <property type="match status" value="2"/>
</dbReference>
<evidence type="ECO:0000313" key="6">
    <source>
        <dbReference type="Proteomes" id="UP001569153"/>
    </source>
</evidence>
<evidence type="ECO:0000313" key="5">
    <source>
        <dbReference type="EMBL" id="MEZ8195903.1"/>
    </source>
</evidence>
<dbReference type="PANTHER" id="PTHR30632:SF17">
    <property type="entry name" value="MOLYBDATE-BINDING PROTEIN MODA"/>
    <property type="match status" value="1"/>
</dbReference>
<comment type="similarity">
    <text evidence="1">Belongs to the bacterial solute-binding protein ModA family.</text>
</comment>
<evidence type="ECO:0000256" key="1">
    <source>
        <dbReference type="ARBA" id="ARBA00009175"/>
    </source>
</evidence>
<keyword evidence="3 4" id="KW-0732">Signal</keyword>
<dbReference type="InterPro" id="IPR005950">
    <property type="entry name" value="ModA"/>
</dbReference>
<dbReference type="EMBL" id="JBGOOT010000010">
    <property type="protein sequence ID" value="MEZ8195903.1"/>
    <property type="molecule type" value="Genomic_DNA"/>
</dbReference>
<dbReference type="PANTHER" id="PTHR30632">
    <property type="entry name" value="MOLYBDATE-BINDING PERIPLASMIC PROTEIN"/>
    <property type="match status" value="1"/>
</dbReference>
<dbReference type="PIRSF" id="PIRSF004846">
    <property type="entry name" value="ModA"/>
    <property type="match status" value="1"/>
</dbReference>